<dbReference type="Proteomes" id="UP000196317">
    <property type="component" value="Unassembled WGS sequence"/>
</dbReference>
<protein>
    <submittedName>
        <fullName evidence="3">Uncharacterized protein</fullName>
    </submittedName>
</protein>
<dbReference type="EMBL" id="NDYN01000001">
    <property type="protein sequence ID" value="OUT08787.1"/>
    <property type="molecule type" value="Genomic_DNA"/>
</dbReference>
<comment type="caution">
    <text evidence="3">The sequence shown here is derived from an EMBL/GenBank/DDBJ whole genome shotgun (WGS) entry which is preliminary data.</text>
</comment>
<dbReference type="AlphaFoldDB" id="A0A1Y5MKH1"/>
<keyword evidence="2" id="KW-0472">Membrane</keyword>
<evidence type="ECO:0000313" key="3">
    <source>
        <dbReference type="EMBL" id="OUT08787.1"/>
    </source>
</evidence>
<evidence type="ECO:0000256" key="1">
    <source>
        <dbReference type="SAM" id="MobiDB-lite"/>
    </source>
</evidence>
<organism evidence="3 4">
    <name type="scientific">Campylobacter concisus</name>
    <dbReference type="NCBI Taxonomy" id="199"/>
    <lineage>
        <taxon>Bacteria</taxon>
        <taxon>Pseudomonadati</taxon>
        <taxon>Campylobacterota</taxon>
        <taxon>Epsilonproteobacteria</taxon>
        <taxon>Campylobacterales</taxon>
        <taxon>Campylobacteraceae</taxon>
        <taxon>Campylobacter</taxon>
    </lineage>
</organism>
<name>A0A1Y5MKH1_9BACT</name>
<proteinExistence type="predicted"/>
<reference evidence="3 4" key="1">
    <citation type="submission" date="2017-04" db="EMBL/GenBank/DDBJ databases">
        <title>Complete genome of Campylobacter concisus ATCC 33237T and draft genomes for an additional eight well characterized C. concisus strains.</title>
        <authorList>
            <person name="Cornelius A.J."/>
            <person name="Miller W.G."/>
            <person name="Lastovica A.J."/>
            <person name="On S.L."/>
            <person name="French N.P."/>
            <person name="Vandenberg O."/>
            <person name="Biggs P.J."/>
        </authorList>
    </citation>
    <scope>NUCLEOTIDE SEQUENCE [LARGE SCALE GENOMIC DNA]</scope>
    <source>
        <strain evidence="3 4">CCUG 19995</strain>
    </source>
</reference>
<gene>
    <name evidence="3" type="ORF">B9N65_00135</name>
</gene>
<evidence type="ECO:0000256" key="2">
    <source>
        <dbReference type="SAM" id="Phobius"/>
    </source>
</evidence>
<keyword evidence="2" id="KW-0812">Transmembrane</keyword>
<feature type="transmembrane region" description="Helical" evidence="2">
    <location>
        <begin position="12"/>
        <end position="33"/>
    </location>
</feature>
<evidence type="ECO:0000313" key="4">
    <source>
        <dbReference type="Proteomes" id="UP000196317"/>
    </source>
</evidence>
<accession>A0A1Y5MKH1</accession>
<keyword evidence="2" id="KW-1133">Transmembrane helix</keyword>
<sequence>MNNLQNQTKKGFKMALPFLAGLAVGGLAVVAWSKRDKIKECAKDGLDKGKEAAKDLYKKGKNVAKDAKDFMVKEEKKAKRGVKKIEKEAEKVVKKTRKPRAKKPAAPKAITPNDIA</sequence>
<feature type="compositionally biased region" description="Low complexity" evidence="1">
    <location>
        <begin position="106"/>
        <end position="116"/>
    </location>
</feature>
<feature type="region of interest" description="Disordered" evidence="1">
    <location>
        <begin position="90"/>
        <end position="116"/>
    </location>
</feature>
<feature type="compositionally biased region" description="Basic residues" evidence="1">
    <location>
        <begin position="94"/>
        <end position="105"/>
    </location>
</feature>